<organism evidence="2 3">
    <name type="scientific">Neolewinella antarctica</name>
    <dbReference type="NCBI Taxonomy" id="442734"/>
    <lineage>
        <taxon>Bacteria</taxon>
        <taxon>Pseudomonadati</taxon>
        <taxon>Bacteroidota</taxon>
        <taxon>Saprospiria</taxon>
        <taxon>Saprospirales</taxon>
        <taxon>Lewinellaceae</taxon>
        <taxon>Neolewinella</taxon>
    </lineage>
</organism>
<name>A0ABX0XD11_9BACT</name>
<dbReference type="Gene3D" id="6.10.320.10">
    <property type="match status" value="1"/>
</dbReference>
<evidence type="ECO:0000256" key="1">
    <source>
        <dbReference type="SAM" id="Coils"/>
    </source>
</evidence>
<dbReference type="Proteomes" id="UP000770785">
    <property type="component" value="Unassembled WGS sequence"/>
</dbReference>
<protein>
    <submittedName>
        <fullName evidence="2">Formiminotetrahydrofolate cyclodeaminase</fullName>
    </submittedName>
</protein>
<evidence type="ECO:0000313" key="2">
    <source>
        <dbReference type="EMBL" id="NJC27175.1"/>
    </source>
</evidence>
<dbReference type="NCBIfam" id="NF038048">
    <property type="entry name" value="DIP1984_fam"/>
    <property type="match status" value="1"/>
</dbReference>
<dbReference type="EMBL" id="JAATJH010000004">
    <property type="protein sequence ID" value="NJC27175.1"/>
    <property type="molecule type" value="Genomic_DNA"/>
</dbReference>
<dbReference type="CDD" id="cd12208">
    <property type="entry name" value="DIP1984-like"/>
    <property type="match status" value="1"/>
</dbReference>
<comment type="caution">
    <text evidence="2">The sequence shown here is derived from an EMBL/GenBank/DDBJ whole genome shotgun (WGS) entry which is preliminary data.</text>
</comment>
<proteinExistence type="predicted"/>
<dbReference type="Pfam" id="PF20935">
    <property type="entry name" value="DUF6847"/>
    <property type="match status" value="1"/>
</dbReference>
<evidence type="ECO:0000313" key="3">
    <source>
        <dbReference type="Proteomes" id="UP000770785"/>
    </source>
</evidence>
<feature type="coiled-coil region" evidence="1">
    <location>
        <begin position="3"/>
        <end position="67"/>
    </location>
</feature>
<sequence>MKLAEALLLRADLQKKIEHLQHRIRPVLIVAAGKQPQEDPVKLIAQLRDAIEELHQLVVKINKTNNTVTISGDVSLMEALAKRDALKMLSERLRNIRQSAQVNNFTDKDQVATIDIKKIQIEIDQTGRSFREVDSKIQEANWLNDLIE</sequence>
<keyword evidence="1" id="KW-0175">Coiled coil</keyword>
<dbReference type="RefSeq" id="WP_168038038.1">
    <property type="nucleotide sequence ID" value="NZ_JAATJH010000004.1"/>
</dbReference>
<gene>
    <name evidence="2" type="ORF">GGR27_002688</name>
</gene>
<reference evidence="2 3" key="1">
    <citation type="submission" date="2020-03" db="EMBL/GenBank/DDBJ databases">
        <title>Genomic Encyclopedia of Type Strains, Phase IV (KMG-IV): sequencing the most valuable type-strain genomes for metagenomic binning, comparative biology and taxonomic classification.</title>
        <authorList>
            <person name="Goeker M."/>
        </authorList>
    </citation>
    <scope>NUCLEOTIDE SEQUENCE [LARGE SCALE GENOMIC DNA]</scope>
    <source>
        <strain evidence="2 3">DSM 105096</strain>
    </source>
</reference>
<accession>A0ABX0XD11</accession>
<keyword evidence="3" id="KW-1185">Reference proteome</keyword>
<dbReference type="InterPro" id="IPR047741">
    <property type="entry name" value="DIP1984-like"/>
</dbReference>